<evidence type="ECO:0000313" key="3">
    <source>
        <dbReference type="Proteomes" id="UP000002675"/>
    </source>
</evidence>
<proteinExistence type="predicted"/>
<keyword evidence="1" id="KW-0812">Transmembrane</keyword>
<accession>Q7MN81</accession>
<dbReference type="EMBL" id="BA000037">
    <property type="protein sequence ID" value="BAC93600.1"/>
    <property type="molecule type" value="Genomic_DNA"/>
</dbReference>
<dbReference type="Pfam" id="PF07963">
    <property type="entry name" value="N_methyl"/>
    <property type="match status" value="1"/>
</dbReference>
<dbReference type="InterPro" id="IPR012902">
    <property type="entry name" value="N_methyl_site"/>
</dbReference>
<dbReference type="AlphaFoldDB" id="Q7MN81"/>
<name>Q7MN81_VIBVY</name>
<organism evidence="2 3">
    <name type="scientific">Vibrio vulnificus (strain YJ016)</name>
    <dbReference type="NCBI Taxonomy" id="196600"/>
    <lineage>
        <taxon>Bacteria</taxon>
        <taxon>Pseudomonadati</taxon>
        <taxon>Pseudomonadota</taxon>
        <taxon>Gammaproteobacteria</taxon>
        <taxon>Vibrionales</taxon>
        <taxon>Vibrionaceae</taxon>
        <taxon>Vibrio</taxon>
    </lineage>
</organism>
<dbReference type="HOGENOM" id="CLU_111163_0_0_6"/>
<dbReference type="Proteomes" id="UP000002675">
    <property type="component" value="Chromosome I"/>
</dbReference>
<keyword evidence="1" id="KW-0472">Membrane</keyword>
<reference evidence="2 3" key="1">
    <citation type="journal article" date="2003" name="Genome Res.">
        <title>Comparative genome analysis of Vibrio vulnificus, a marine pathogen.</title>
        <authorList>
            <person name="Chen C.Y."/>
            <person name="Wu K.M."/>
            <person name="Chang Y.C."/>
            <person name="Chang C.H."/>
            <person name="Tsai H.C."/>
            <person name="Liao T.L."/>
            <person name="Liu Y.M."/>
            <person name="Chen H.J."/>
            <person name="Shen A.B."/>
            <person name="Li J.C."/>
            <person name="Su T.L."/>
            <person name="Shao C.P."/>
            <person name="Lee C.T."/>
            <person name="Hor L.I."/>
            <person name="Tsai S.F."/>
        </authorList>
    </citation>
    <scope>NUCLEOTIDE SEQUENCE [LARGE SCALE GENOMIC DNA]</scope>
    <source>
        <strain evidence="2 3">YJ016</strain>
    </source>
</reference>
<protein>
    <recommendedName>
        <fullName evidence="4">Pilus assembly protein PilW</fullName>
    </recommendedName>
</protein>
<feature type="transmembrane region" description="Helical" evidence="1">
    <location>
        <begin position="53"/>
        <end position="75"/>
    </location>
</feature>
<evidence type="ECO:0008006" key="4">
    <source>
        <dbReference type="Google" id="ProtNLM"/>
    </source>
</evidence>
<keyword evidence="1" id="KW-1133">Transmembrane helix</keyword>
<sequence length="242" mass="26899">MEAYSFIRHQMKPKNYLLSFPIRQDEFGYVVCRELNYMIIQRVSRKQQRGSSLIELMISAMLGVILIGTIGSLFLSLQKSVRENSLHLNLMQSLDSTLSVMKEDIQLAGYDGGFGHSLKLSGAAETLVVSGANAIGFVYFKDDANGSKKYRNIKYKKERDQLYICEEGVVSSSGIKSFSEIGSCKPLIDDGVLKVNHFSVVSKEVKSTQTSSRMTTIVLGLSANDGSLSDTSTVIIKQRNWQ</sequence>
<gene>
    <name evidence="2" type="ordered locus">VV0836</name>
</gene>
<dbReference type="KEGG" id="vvy:VV0836"/>
<evidence type="ECO:0000313" key="2">
    <source>
        <dbReference type="EMBL" id="BAC93600.1"/>
    </source>
</evidence>
<evidence type="ECO:0000256" key="1">
    <source>
        <dbReference type="SAM" id="Phobius"/>
    </source>
</evidence>